<dbReference type="SUPFAM" id="SSF69065">
    <property type="entry name" value="RNase III domain-like"/>
    <property type="match status" value="1"/>
</dbReference>
<evidence type="ECO:0000256" key="2">
    <source>
        <dbReference type="ARBA" id="ARBA00022759"/>
    </source>
</evidence>
<accession>A0A2N5ZDV6</accession>
<gene>
    <name evidence="5" type="ORF">C0601_09200</name>
</gene>
<feature type="domain" description="RNase III" evidence="4">
    <location>
        <begin position="10"/>
        <end position="133"/>
    </location>
</feature>
<dbReference type="Pfam" id="PF00636">
    <property type="entry name" value="Ribonuclease_3"/>
    <property type="match status" value="1"/>
</dbReference>
<sequence length="133" mass="15744">MEKRRPPGMSKAEEDYSYQALAYIGDSYYELCVRRLFLLEFSNKINSLHKKVVSYVRGESQSYALRLLKVDFLTEEEMDFIRRVRNQKFAGKTTVEREASGFEALIGKLYIEKDENRLKQIIERVFEVLSEKQ</sequence>
<organism evidence="5 6">
    <name type="scientific">Muiribacterium halophilum</name>
    <dbReference type="NCBI Taxonomy" id="2053465"/>
    <lineage>
        <taxon>Bacteria</taxon>
        <taxon>Candidatus Muiribacteriota</taxon>
        <taxon>Candidatus Muiribacteriia</taxon>
        <taxon>Candidatus Muiribacteriales</taxon>
        <taxon>Candidatus Muiribacteriaceae</taxon>
        <taxon>Candidatus Muiribacterium</taxon>
    </lineage>
</organism>
<dbReference type="InterPro" id="IPR000999">
    <property type="entry name" value="RNase_III_dom"/>
</dbReference>
<evidence type="ECO:0000256" key="1">
    <source>
        <dbReference type="ARBA" id="ARBA00022722"/>
    </source>
</evidence>
<evidence type="ECO:0000313" key="6">
    <source>
        <dbReference type="Proteomes" id="UP000234857"/>
    </source>
</evidence>
<protein>
    <submittedName>
        <fullName evidence="5">Mini-ribonuclease 3</fullName>
    </submittedName>
</protein>
<comment type="caution">
    <text evidence="5">The sequence shown here is derived from an EMBL/GenBank/DDBJ whole genome shotgun (WGS) entry which is preliminary data.</text>
</comment>
<dbReference type="PANTHER" id="PTHR34276">
    <property type="entry name" value="MINI-RIBONUCLEASE 3"/>
    <property type="match status" value="1"/>
</dbReference>
<dbReference type="PIRSF" id="PIRSF005520">
    <property type="entry name" value="UCP005520"/>
    <property type="match status" value="1"/>
</dbReference>
<dbReference type="InterPro" id="IPR008226">
    <property type="entry name" value="Mini3_fam"/>
</dbReference>
<keyword evidence="3" id="KW-0378">Hydrolase</keyword>
<dbReference type="HAMAP" id="MF_01468">
    <property type="entry name" value="RNase_Mini_III"/>
    <property type="match status" value="1"/>
</dbReference>
<evidence type="ECO:0000313" key="5">
    <source>
        <dbReference type="EMBL" id="PLX16804.1"/>
    </source>
</evidence>
<dbReference type="AlphaFoldDB" id="A0A2N5ZDV6"/>
<dbReference type="GO" id="GO:0004525">
    <property type="term" value="F:ribonuclease III activity"/>
    <property type="evidence" value="ECO:0007669"/>
    <property type="project" value="InterPro"/>
</dbReference>
<dbReference type="InterPro" id="IPR036389">
    <property type="entry name" value="RNase_III_sf"/>
</dbReference>
<reference evidence="5 6" key="1">
    <citation type="submission" date="2017-11" db="EMBL/GenBank/DDBJ databases">
        <title>Genome-resolved metagenomics identifies genetic mobility, metabolic interactions, and unexpected diversity in perchlorate-reducing communities.</title>
        <authorList>
            <person name="Barnum T.P."/>
            <person name="Figueroa I.A."/>
            <person name="Carlstrom C.I."/>
            <person name="Lucas L.N."/>
            <person name="Engelbrektson A.L."/>
            <person name="Coates J.D."/>
        </authorList>
    </citation>
    <scope>NUCLEOTIDE SEQUENCE [LARGE SCALE GENOMIC DNA]</scope>
    <source>
        <strain evidence="5">BM706</strain>
    </source>
</reference>
<proteinExistence type="inferred from homology"/>
<dbReference type="Gene3D" id="1.10.1520.10">
    <property type="entry name" value="Ribonuclease III domain"/>
    <property type="match status" value="1"/>
</dbReference>
<dbReference type="PANTHER" id="PTHR34276:SF1">
    <property type="entry name" value="MINI-RIBONUCLEASE 3"/>
    <property type="match status" value="1"/>
</dbReference>
<evidence type="ECO:0000259" key="4">
    <source>
        <dbReference type="SMART" id="SM00535"/>
    </source>
</evidence>
<dbReference type="GO" id="GO:0006396">
    <property type="term" value="P:RNA processing"/>
    <property type="evidence" value="ECO:0007669"/>
    <property type="project" value="InterPro"/>
</dbReference>
<dbReference type="CDD" id="cd00593">
    <property type="entry name" value="RIBOc"/>
    <property type="match status" value="1"/>
</dbReference>
<keyword evidence="2" id="KW-0255">Endonuclease</keyword>
<dbReference type="Proteomes" id="UP000234857">
    <property type="component" value="Unassembled WGS sequence"/>
</dbReference>
<dbReference type="EMBL" id="PKTG01000105">
    <property type="protein sequence ID" value="PLX16804.1"/>
    <property type="molecule type" value="Genomic_DNA"/>
</dbReference>
<evidence type="ECO:0000256" key="3">
    <source>
        <dbReference type="ARBA" id="ARBA00022801"/>
    </source>
</evidence>
<name>A0A2N5ZDV6_MUIH1</name>
<dbReference type="SMART" id="SM00535">
    <property type="entry name" value="RIBOc"/>
    <property type="match status" value="1"/>
</dbReference>
<keyword evidence="1" id="KW-0540">Nuclease</keyword>